<comment type="caution">
    <text evidence="9">The sequence shown here is derived from an EMBL/GenBank/DDBJ whole genome shotgun (WGS) entry which is preliminary data.</text>
</comment>
<dbReference type="PANTHER" id="PTHR43304:SF1">
    <property type="entry name" value="PAC DOMAIN-CONTAINING PROTEIN"/>
    <property type="match status" value="1"/>
</dbReference>
<dbReference type="Pfam" id="PF02518">
    <property type="entry name" value="HATPase_c"/>
    <property type="match status" value="1"/>
</dbReference>
<dbReference type="InterPro" id="IPR052162">
    <property type="entry name" value="Sensor_kinase/Photoreceptor"/>
</dbReference>
<feature type="domain" description="Histidine kinase" evidence="8">
    <location>
        <begin position="325"/>
        <end position="537"/>
    </location>
</feature>
<reference evidence="9 10" key="1">
    <citation type="submission" date="2021-05" db="EMBL/GenBank/DDBJ databases">
        <title>A Polyphasic approach of four new species of the genus Ohtaekwangia: Ohtaekwangia histidinii sp. nov., Ohtaekwangia cretensis sp. nov., Ohtaekwangia indiensis sp. nov., Ohtaekwangia reichenbachii sp. nov. from diverse environment.</title>
        <authorList>
            <person name="Octaviana S."/>
        </authorList>
    </citation>
    <scope>NUCLEOTIDE SEQUENCE [LARGE SCALE GENOMIC DNA]</scope>
    <source>
        <strain evidence="9 10">PWU20</strain>
    </source>
</reference>
<evidence type="ECO:0000256" key="3">
    <source>
        <dbReference type="ARBA" id="ARBA00022553"/>
    </source>
</evidence>
<comment type="catalytic activity">
    <reaction evidence="1">
        <text>ATP + protein L-histidine = ADP + protein N-phospho-L-histidine.</text>
        <dbReference type="EC" id="2.7.13.3"/>
    </reaction>
</comment>
<dbReference type="InterPro" id="IPR036890">
    <property type="entry name" value="HATPase_C_sf"/>
</dbReference>
<dbReference type="SMART" id="SM00387">
    <property type="entry name" value="HATPase_c"/>
    <property type="match status" value="1"/>
</dbReference>
<evidence type="ECO:0000259" key="8">
    <source>
        <dbReference type="PROSITE" id="PS50109"/>
    </source>
</evidence>
<dbReference type="Proteomes" id="UP000772618">
    <property type="component" value="Unassembled WGS sequence"/>
</dbReference>
<evidence type="ECO:0000313" key="9">
    <source>
        <dbReference type="EMBL" id="MBT1704594.1"/>
    </source>
</evidence>
<keyword evidence="6" id="KW-0175">Coiled coil</keyword>
<dbReference type="InterPro" id="IPR004358">
    <property type="entry name" value="Sig_transdc_His_kin-like_C"/>
</dbReference>
<accession>A0ABS5VUM7</accession>
<dbReference type="SUPFAM" id="SSF47384">
    <property type="entry name" value="Homodimeric domain of signal transducing histidine kinase"/>
    <property type="match status" value="1"/>
</dbReference>
<keyword evidence="3" id="KW-0597">Phosphoprotein</keyword>
<feature type="coiled-coil region" evidence="6">
    <location>
        <begin position="273"/>
        <end position="322"/>
    </location>
</feature>
<dbReference type="InterPro" id="IPR036097">
    <property type="entry name" value="HisK_dim/P_sf"/>
</dbReference>
<dbReference type="PRINTS" id="PR00344">
    <property type="entry name" value="BCTRLSENSOR"/>
</dbReference>
<keyword evidence="7" id="KW-0472">Membrane</keyword>
<keyword evidence="5" id="KW-0418">Kinase</keyword>
<keyword evidence="4" id="KW-0808">Transferase</keyword>
<sequence length="538" mass="62584">MRLQPRKNIIYLVVALISILLVLNIILTGINNNIISENRKVQEEIEKIRIYYDQIGKSVIHSIDIGLRGYAIVKTPKFGQPLRTGMHWMDSIFTNVEKPLKALDYNFEEYNIFKDSLISYANYSARLMDLLDEGKDEEFKTSFAEDRGAHLWWMYLQVESHIGNFIDQLDKRAQAKYESALFRNQLLQILLFIICVPTLIYTAIRSARIINLSEMLREAQDERNKILLEQNVILERKINERVQEITAQNEEIIAQSEELAAHRDALAIQNKQLYEAQKTIELQHQEIQQMNEQLRTDVGKRTEELREANKHLLEQNNQLEQFAFIAAHNLRAPLTRIMGLANLIQISHTEDDKQIAMEKLVASTHDLDFVIRDLNTILNIRRQTSNLTLVNLRDTLERVKRFLEKEIEDTHAVIADNFSEAESVYAVGPYIESILYNLISNAIKYRAPERMPFILLETHIEDEYICLSITDNGLGIDLSKHKHNVFNLYKRFHLHMEGRGLGLYLVRTQVEAMGGKIDIKSQPNEGSTFLVYFKRFLV</sequence>
<evidence type="ECO:0000256" key="7">
    <source>
        <dbReference type="SAM" id="Phobius"/>
    </source>
</evidence>
<dbReference type="PROSITE" id="PS50109">
    <property type="entry name" value="HIS_KIN"/>
    <property type="match status" value="1"/>
</dbReference>
<feature type="transmembrane region" description="Helical" evidence="7">
    <location>
        <begin position="9"/>
        <end position="30"/>
    </location>
</feature>
<evidence type="ECO:0000256" key="2">
    <source>
        <dbReference type="ARBA" id="ARBA00012438"/>
    </source>
</evidence>
<feature type="transmembrane region" description="Helical" evidence="7">
    <location>
        <begin position="186"/>
        <end position="204"/>
    </location>
</feature>
<dbReference type="InterPro" id="IPR005467">
    <property type="entry name" value="His_kinase_dom"/>
</dbReference>
<dbReference type="Gene3D" id="3.30.565.10">
    <property type="entry name" value="Histidine kinase-like ATPase, C-terminal domain"/>
    <property type="match status" value="1"/>
</dbReference>
<protein>
    <recommendedName>
        <fullName evidence="2">histidine kinase</fullName>
        <ecNumber evidence="2">2.7.13.3</ecNumber>
    </recommendedName>
</protein>
<dbReference type="EMBL" id="JAHESD010000034">
    <property type="protein sequence ID" value="MBT1704594.1"/>
    <property type="molecule type" value="Genomic_DNA"/>
</dbReference>
<dbReference type="SUPFAM" id="SSF55874">
    <property type="entry name" value="ATPase domain of HSP90 chaperone/DNA topoisomerase II/histidine kinase"/>
    <property type="match status" value="1"/>
</dbReference>
<dbReference type="Gene3D" id="1.10.287.130">
    <property type="match status" value="1"/>
</dbReference>
<dbReference type="RefSeq" id="WP_254154551.1">
    <property type="nucleotide sequence ID" value="NZ_JAHESD010000034.1"/>
</dbReference>
<organism evidence="9 10">
    <name type="scientific">Chryseosolibacter indicus</name>
    <dbReference type="NCBI Taxonomy" id="2782351"/>
    <lineage>
        <taxon>Bacteria</taxon>
        <taxon>Pseudomonadati</taxon>
        <taxon>Bacteroidota</taxon>
        <taxon>Cytophagia</taxon>
        <taxon>Cytophagales</taxon>
        <taxon>Chryseotaleaceae</taxon>
        <taxon>Chryseosolibacter</taxon>
    </lineage>
</organism>
<dbReference type="EC" id="2.7.13.3" evidence="2"/>
<evidence type="ECO:0000256" key="4">
    <source>
        <dbReference type="ARBA" id="ARBA00022679"/>
    </source>
</evidence>
<keyword evidence="7" id="KW-0812">Transmembrane</keyword>
<keyword evidence="7" id="KW-1133">Transmembrane helix</keyword>
<evidence type="ECO:0000256" key="6">
    <source>
        <dbReference type="SAM" id="Coils"/>
    </source>
</evidence>
<evidence type="ECO:0000256" key="5">
    <source>
        <dbReference type="ARBA" id="ARBA00022777"/>
    </source>
</evidence>
<dbReference type="PANTHER" id="PTHR43304">
    <property type="entry name" value="PHYTOCHROME-LIKE PROTEIN CPH1"/>
    <property type="match status" value="1"/>
</dbReference>
<dbReference type="CDD" id="cd00075">
    <property type="entry name" value="HATPase"/>
    <property type="match status" value="1"/>
</dbReference>
<evidence type="ECO:0000256" key="1">
    <source>
        <dbReference type="ARBA" id="ARBA00000085"/>
    </source>
</evidence>
<name>A0ABS5VUM7_9BACT</name>
<dbReference type="InterPro" id="IPR003594">
    <property type="entry name" value="HATPase_dom"/>
</dbReference>
<gene>
    <name evidence="9" type="ORF">KK060_14975</name>
</gene>
<keyword evidence="10" id="KW-1185">Reference proteome</keyword>
<evidence type="ECO:0000313" key="10">
    <source>
        <dbReference type="Proteomes" id="UP000772618"/>
    </source>
</evidence>
<proteinExistence type="predicted"/>